<keyword evidence="13" id="KW-1185">Reference proteome</keyword>
<dbReference type="GO" id="GO:0006078">
    <property type="term" value="P:(1-&gt;6)-beta-D-glucan biosynthetic process"/>
    <property type="evidence" value="ECO:0007669"/>
    <property type="project" value="TreeGrafter"/>
</dbReference>
<evidence type="ECO:0000313" key="12">
    <source>
        <dbReference type="EMBL" id="KAK7048178.1"/>
    </source>
</evidence>
<sequence length="606" mass="66273">MKRTPAQGYAPVPSASNLVPPTPSSNTTSSHAHGSLRESLTNGVATGEIGAGYGPYSYPQPNRDSMFSSSRFSNAASMVPTEALTQSNTSSLSPQFWENDPDLDDALHNPSRDTSSFTFFSLRGWLNASALFVICAGLIVLFAGYPVISSFGQTSPTLGAFNLGGINQTGQVPDLISFPSPIDKDTPTSAYSRKGVTDGKNYNLVFSDEFNIDGRSFYPGDDPYWEGVDLHYWPTGDLEWYDPGAITTENGKLVITITEENYHDLNFKSGMLQTWNKFCFTTGYVEVKISLPGSPNTPGFWPGAWTLGNLGRAGYGATTEGMWPYTYDSCDVGTLKNQTRKDGTPAVTATGGSGNVLSFLPGQRTSACTCPGEDHPGPDVSKGRGVPEIDILEAQIDVNRSPFTGQVSQSFQCAPFNVDWNFDNTSTQFVSDDLTKWNGYRGSQTQQAISALTYINSSVYSDQAYGVYGFEYWADPDNRNDGYITWVASGVESWTMKASAVGPDPAAEIGARLIPEEPMYLVLNLGMSPGFQHQDFQHMQFPNKMYVDYIRVYQREGISEGTTCNPSRYPTSDYINNHPEAYTNANNTIWSQAGYSFPKNSLWDGC</sequence>
<keyword evidence="8" id="KW-0961">Cell wall biogenesis/degradation</keyword>
<keyword evidence="6 10" id="KW-0472">Membrane</keyword>
<dbReference type="InterPro" id="IPR013320">
    <property type="entry name" value="ConA-like_dom_sf"/>
</dbReference>
<keyword evidence="3 10" id="KW-0812">Transmembrane</keyword>
<dbReference type="PANTHER" id="PTHR31361">
    <property type="entry name" value="BETA-GLUCAN SYNTHESIS-ASSOCIATED PROTEIN KRE6-RELATED"/>
    <property type="match status" value="1"/>
</dbReference>
<comment type="caution">
    <text evidence="12">The sequence shown here is derived from an EMBL/GenBank/DDBJ whole genome shotgun (WGS) entry which is preliminary data.</text>
</comment>
<dbReference type="GO" id="GO:0005789">
    <property type="term" value="C:endoplasmic reticulum membrane"/>
    <property type="evidence" value="ECO:0007669"/>
    <property type="project" value="TreeGrafter"/>
</dbReference>
<gene>
    <name evidence="12" type="ORF">R3P38DRAFT_2867823</name>
</gene>
<proteinExistence type="inferred from homology"/>
<accession>A0AAW0DA48</accession>
<evidence type="ECO:0000256" key="2">
    <source>
        <dbReference type="ARBA" id="ARBA00010962"/>
    </source>
</evidence>
<evidence type="ECO:0000256" key="1">
    <source>
        <dbReference type="ARBA" id="ARBA00004606"/>
    </source>
</evidence>
<protein>
    <submittedName>
        <fullName evidence="12">Beta-glucan synthesis-associated</fullName>
    </submittedName>
</protein>
<dbReference type="Gene3D" id="2.60.120.200">
    <property type="match status" value="2"/>
</dbReference>
<evidence type="ECO:0000256" key="7">
    <source>
        <dbReference type="ARBA" id="ARBA00023180"/>
    </source>
</evidence>
<evidence type="ECO:0000256" key="9">
    <source>
        <dbReference type="SAM" id="MobiDB-lite"/>
    </source>
</evidence>
<keyword evidence="7" id="KW-0325">Glycoprotein</keyword>
<dbReference type="Pfam" id="PF03935">
    <property type="entry name" value="SKN1_KRE6_Sbg1"/>
    <property type="match status" value="1"/>
</dbReference>
<dbReference type="AlphaFoldDB" id="A0AAW0DA48"/>
<dbReference type="EMBL" id="JAWWNJ010000009">
    <property type="protein sequence ID" value="KAK7048178.1"/>
    <property type="molecule type" value="Genomic_DNA"/>
</dbReference>
<reference evidence="12 13" key="1">
    <citation type="journal article" date="2024" name="J Genomics">
        <title>Draft genome sequencing and assembly of Favolaschia claudopus CIRM-BRFM 2984 isolated from oak limbs.</title>
        <authorList>
            <person name="Navarro D."/>
            <person name="Drula E."/>
            <person name="Chaduli D."/>
            <person name="Cazenave R."/>
            <person name="Ahrendt S."/>
            <person name="Wang J."/>
            <person name="Lipzen A."/>
            <person name="Daum C."/>
            <person name="Barry K."/>
            <person name="Grigoriev I.V."/>
            <person name="Favel A."/>
            <person name="Rosso M.N."/>
            <person name="Martin F."/>
        </authorList>
    </citation>
    <scope>NUCLEOTIDE SEQUENCE [LARGE SCALE GENOMIC DNA]</scope>
    <source>
        <strain evidence="12 13">CIRM-BRFM 2984</strain>
    </source>
</reference>
<evidence type="ECO:0000256" key="10">
    <source>
        <dbReference type="SAM" id="Phobius"/>
    </source>
</evidence>
<dbReference type="GO" id="GO:0015926">
    <property type="term" value="F:glucosidase activity"/>
    <property type="evidence" value="ECO:0007669"/>
    <property type="project" value="TreeGrafter"/>
</dbReference>
<dbReference type="SUPFAM" id="SSF49899">
    <property type="entry name" value="Concanavalin A-like lectins/glucanases"/>
    <property type="match status" value="1"/>
</dbReference>
<dbReference type="GO" id="GO:0031505">
    <property type="term" value="P:fungal-type cell wall organization"/>
    <property type="evidence" value="ECO:0007669"/>
    <property type="project" value="TreeGrafter"/>
</dbReference>
<dbReference type="GO" id="GO:0005886">
    <property type="term" value="C:plasma membrane"/>
    <property type="evidence" value="ECO:0007669"/>
    <property type="project" value="TreeGrafter"/>
</dbReference>
<evidence type="ECO:0000256" key="5">
    <source>
        <dbReference type="ARBA" id="ARBA00022989"/>
    </source>
</evidence>
<organism evidence="12 13">
    <name type="scientific">Favolaschia claudopus</name>
    <dbReference type="NCBI Taxonomy" id="2862362"/>
    <lineage>
        <taxon>Eukaryota</taxon>
        <taxon>Fungi</taxon>
        <taxon>Dikarya</taxon>
        <taxon>Basidiomycota</taxon>
        <taxon>Agaricomycotina</taxon>
        <taxon>Agaricomycetes</taxon>
        <taxon>Agaricomycetidae</taxon>
        <taxon>Agaricales</taxon>
        <taxon>Marasmiineae</taxon>
        <taxon>Mycenaceae</taxon>
        <taxon>Favolaschia</taxon>
    </lineage>
</organism>
<dbReference type="Proteomes" id="UP001362999">
    <property type="component" value="Unassembled WGS sequence"/>
</dbReference>
<keyword evidence="5 10" id="KW-1133">Transmembrane helix</keyword>
<feature type="domain" description="GH16" evidence="11">
    <location>
        <begin position="173"/>
        <end position="558"/>
    </location>
</feature>
<comment type="subcellular location">
    <subcellularLocation>
        <location evidence="1">Membrane</location>
        <topology evidence="1">Single-pass type II membrane protein</topology>
    </subcellularLocation>
</comment>
<evidence type="ECO:0000256" key="8">
    <source>
        <dbReference type="ARBA" id="ARBA00023316"/>
    </source>
</evidence>
<evidence type="ECO:0000256" key="3">
    <source>
        <dbReference type="ARBA" id="ARBA00022692"/>
    </source>
</evidence>
<dbReference type="PANTHER" id="PTHR31361:SF15">
    <property type="entry name" value="GH16 DOMAIN-CONTAINING PROTEIN"/>
    <property type="match status" value="1"/>
</dbReference>
<feature type="region of interest" description="Disordered" evidence="9">
    <location>
        <begin position="1"/>
        <end position="37"/>
    </location>
</feature>
<keyword evidence="4" id="KW-0735">Signal-anchor</keyword>
<evidence type="ECO:0000256" key="6">
    <source>
        <dbReference type="ARBA" id="ARBA00023136"/>
    </source>
</evidence>
<comment type="similarity">
    <text evidence="2">Belongs to the SKN1/KRE6 family.</text>
</comment>
<evidence type="ECO:0000259" key="11">
    <source>
        <dbReference type="PROSITE" id="PS51762"/>
    </source>
</evidence>
<dbReference type="FunFam" id="2.60.120.200:FF:000135">
    <property type="entry name" value="Related to KRE6-glucan synthase subunit"/>
    <property type="match status" value="1"/>
</dbReference>
<dbReference type="CDD" id="cd02180">
    <property type="entry name" value="GH16_fungal_KRE6_glucanase"/>
    <property type="match status" value="1"/>
</dbReference>
<dbReference type="InterPro" id="IPR000757">
    <property type="entry name" value="Beta-glucanase-like"/>
</dbReference>
<dbReference type="PROSITE" id="PS51762">
    <property type="entry name" value="GH16_2"/>
    <property type="match status" value="1"/>
</dbReference>
<evidence type="ECO:0000313" key="13">
    <source>
        <dbReference type="Proteomes" id="UP001362999"/>
    </source>
</evidence>
<name>A0AAW0DA48_9AGAR</name>
<feature type="transmembrane region" description="Helical" evidence="10">
    <location>
        <begin position="125"/>
        <end position="148"/>
    </location>
</feature>
<evidence type="ECO:0000256" key="4">
    <source>
        <dbReference type="ARBA" id="ARBA00022968"/>
    </source>
</evidence>
<dbReference type="InterPro" id="IPR005629">
    <property type="entry name" value="Skn1/Kre6/Sbg1"/>
</dbReference>